<evidence type="ECO:0000313" key="1">
    <source>
        <dbReference type="EMBL" id="RDX75367.1"/>
    </source>
</evidence>
<proteinExistence type="predicted"/>
<keyword evidence="2" id="KW-1185">Reference proteome</keyword>
<evidence type="ECO:0000313" key="2">
    <source>
        <dbReference type="Proteomes" id="UP000257109"/>
    </source>
</evidence>
<sequence>MKRKNFPFDLMKEENVDFLYTTNSIDLWHKRLEKLAECAACQFGKQIKKAIFPESSWRQAKSSNMFTLILSDCKELHH</sequence>
<protein>
    <submittedName>
        <fullName evidence="1">Uncharacterized protein</fullName>
    </submittedName>
</protein>
<dbReference type="AlphaFoldDB" id="A0A371FAP1"/>
<dbReference type="Proteomes" id="UP000257109">
    <property type="component" value="Unassembled WGS sequence"/>
</dbReference>
<accession>A0A371FAP1</accession>
<comment type="caution">
    <text evidence="1">The sequence shown here is derived from an EMBL/GenBank/DDBJ whole genome shotgun (WGS) entry which is preliminary data.</text>
</comment>
<name>A0A371FAP1_MUCPR</name>
<gene>
    <name evidence="1" type="ORF">CR513_44764</name>
</gene>
<dbReference type="EMBL" id="QJKJ01009865">
    <property type="protein sequence ID" value="RDX75367.1"/>
    <property type="molecule type" value="Genomic_DNA"/>
</dbReference>
<feature type="non-terminal residue" evidence="1">
    <location>
        <position position="1"/>
    </location>
</feature>
<reference evidence="1" key="1">
    <citation type="submission" date="2018-05" db="EMBL/GenBank/DDBJ databases">
        <title>Draft genome of Mucuna pruriens seed.</title>
        <authorList>
            <person name="Nnadi N.E."/>
            <person name="Vos R."/>
            <person name="Hasami M.H."/>
            <person name="Devisetty U.K."/>
            <person name="Aguiy J.C."/>
        </authorList>
    </citation>
    <scope>NUCLEOTIDE SEQUENCE [LARGE SCALE GENOMIC DNA]</scope>
    <source>
        <strain evidence="1">JCA_2017</strain>
    </source>
</reference>
<organism evidence="1 2">
    <name type="scientific">Mucuna pruriens</name>
    <name type="common">Velvet bean</name>
    <name type="synonym">Dolichos pruriens</name>
    <dbReference type="NCBI Taxonomy" id="157652"/>
    <lineage>
        <taxon>Eukaryota</taxon>
        <taxon>Viridiplantae</taxon>
        <taxon>Streptophyta</taxon>
        <taxon>Embryophyta</taxon>
        <taxon>Tracheophyta</taxon>
        <taxon>Spermatophyta</taxon>
        <taxon>Magnoliopsida</taxon>
        <taxon>eudicotyledons</taxon>
        <taxon>Gunneridae</taxon>
        <taxon>Pentapetalae</taxon>
        <taxon>rosids</taxon>
        <taxon>fabids</taxon>
        <taxon>Fabales</taxon>
        <taxon>Fabaceae</taxon>
        <taxon>Papilionoideae</taxon>
        <taxon>50 kb inversion clade</taxon>
        <taxon>NPAAA clade</taxon>
        <taxon>indigoferoid/millettioid clade</taxon>
        <taxon>Phaseoleae</taxon>
        <taxon>Mucuna</taxon>
    </lineage>
</organism>